<dbReference type="EMBL" id="HE663493">
    <property type="protein sequence ID" value="CCG07344.1"/>
    <property type="molecule type" value="Genomic_DNA"/>
</dbReference>
<reference evidence="2" key="1">
    <citation type="submission" date="2012-02" db="EMBL/GenBank/DDBJ databases">
        <title>Shotgun genome sequence of Phaeospirillum photometricum DSM 122.</title>
        <authorList>
            <person name="Duquesne K."/>
            <person name="Sturgis J."/>
        </authorList>
    </citation>
    <scope>NUCLEOTIDE SEQUENCE [LARGE SCALE GENOMIC DNA]</scope>
    <source>
        <strain evidence="2">DSM 122</strain>
    </source>
</reference>
<sequence length="214" mass="23748">MWCACLGGGSTWPRARRRCPASSALGPEADWMPRKSRIQTDLSAEDLEAFNRLLAGGRLTIDDLQDWLEARGYDISRSAVGRHVKSYSQVAERLRQSREVVEALARELPDAATQGKQGRLLVEMTRGLAFDLLERMQAEGDAAPKDIQALGKAFAELGRAARLDQDFEEKVAKLKEQTRREYEAELKRKIEEAAGKGGFDAAAAEEARRILGFA</sequence>
<accession>H6SQM9</accession>
<protein>
    <submittedName>
        <fullName evidence="2">Mu-like prophage Flumu protein gp27</fullName>
    </submittedName>
</protein>
<gene>
    <name evidence="2" type="ORF">RSPPHO_00718</name>
</gene>
<dbReference type="Pfam" id="PF11985">
    <property type="entry name" value="Phage_Mu_Gp27"/>
    <property type="match status" value="1"/>
</dbReference>
<dbReference type="Proteomes" id="UP000033220">
    <property type="component" value="Chromosome DSM 122"/>
</dbReference>
<dbReference type="AlphaFoldDB" id="H6SQM9"/>
<dbReference type="KEGG" id="rpm:RSPPHO_00718"/>
<dbReference type="HOGENOM" id="CLU_1288046_0_0_5"/>
<dbReference type="STRING" id="1150469.RSPPHO_00718"/>
<evidence type="ECO:0000256" key="1">
    <source>
        <dbReference type="SAM" id="Coils"/>
    </source>
</evidence>
<evidence type="ECO:0000313" key="2">
    <source>
        <dbReference type="EMBL" id="CCG07344.1"/>
    </source>
</evidence>
<name>H6SQM9_PARPM</name>
<keyword evidence="3" id="KW-1185">Reference proteome</keyword>
<keyword evidence="1" id="KW-0175">Coiled coil</keyword>
<dbReference type="InterPro" id="IPR021874">
    <property type="entry name" value="Phage_Mu_Gp27"/>
</dbReference>
<evidence type="ECO:0000313" key="3">
    <source>
        <dbReference type="Proteomes" id="UP000033220"/>
    </source>
</evidence>
<proteinExistence type="predicted"/>
<dbReference type="PATRIC" id="fig|1150469.3.peg.827"/>
<feature type="coiled-coil region" evidence="1">
    <location>
        <begin position="160"/>
        <end position="192"/>
    </location>
</feature>
<organism evidence="2 3">
    <name type="scientific">Pararhodospirillum photometricum DSM 122</name>
    <dbReference type="NCBI Taxonomy" id="1150469"/>
    <lineage>
        <taxon>Bacteria</taxon>
        <taxon>Pseudomonadati</taxon>
        <taxon>Pseudomonadota</taxon>
        <taxon>Alphaproteobacteria</taxon>
        <taxon>Rhodospirillales</taxon>
        <taxon>Rhodospirillaceae</taxon>
        <taxon>Pararhodospirillum</taxon>
    </lineage>
</organism>